<dbReference type="AlphaFoldDB" id="A0A0C9T587"/>
<evidence type="ECO:0000313" key="3">
    <source>
        <dbReference type="Proteomes" id="UP000053263"/>
    </source>
</evidence>
<sequence length="403" mass="43776">MPSAHALALRARPHALRVCARPRPPRSRTPRPPRLHTPMPSAHIHALHVNPRTIRARARAPFAHTPIPSALAPTSPSQHFFLHFTHTRHAAYNHVDTPRPAPAPSPAQQTPARFALVCVSFAYPPPPSGTPAYASRTPSPCAIVHANPTRTSTPAQPHQRAPSPAGIPHSPFQPAASRSRTLAYASSPTLAGALRLNIQEHAHGSTRAHANRRPVHAPRRPTPALPHDVPLQRPPLRLTVHARPLRRSMRASPHKRSHSARSHGSRTPAHAPGPHNTRAPNDWNALMRVPGPFAYPLRRHPPAACQRASRRGACALRECVPPSGDAHAARMRVSPRHPTAYQRVPIPGHVAPPSPPCASPAFVCARVGAFVRTPDACRRSAVARPRASSHPSRWVGSCFLEYN</sequence>
<dbReference type="EMBL" id="KN832579">
    <property type="protein sequence ID" value="KII83248.1"/>
    <property type="molecule type" value="Genomic_DNA"/>
</dbReference>
<feature type="compositionally biased region" description="Basic residues" evidence="1">
    <location>
        <begin position="204"/>
        <end position="219"/>
    </location>
</feature>
<feature type="region of interest" description="Disordered" evidence="1">
    <location>
        <begin position="203"/>
        <end position="284"/>
    </location>
</feature>
<dbReference type="HOGENOM" id="CLU_683564_0_0_1"/>
<name>A0A0C9T587_PLICR</name>
<gene>
    <name evidence="2" type="ORF">PLICRDRAFT_180517</name>
</gene>
<evidence type="ECO:0000256" key="1">
    <source>
        <dbReference type="SAM" id="MobiDB-lite"/>
    </source>
</evidence>
<feature type="compositionally biased region" description="Basic residues" evidence="1">
    <location>
        <begin position="243"/>
        <end position="264"/>
    </location>
</feature>
<feature type="region of interest" description="Disordered" evidence="1">
    <location>
        <begin position="148"/>
        <end position="184"/>
    </location>
</feature>
<reference evidence="2 3" key="1">
    <citation type="submission" date="2014-06" db="EMBL/GenBank/DDBJ databases">
        <title>Evolutionary Origins and Diversification of the Mycorrhizal Mutualists.</title>
        <authorList>
            <consortium name="DOE Joint Genome Institute"/>
            <consortium name="Mycorrhizal Genomics Consortium"/>
            <person name="Kohler A."/>
            <person name="Kuo A."/>
            <person name="Nagy L.G."/>
            <person name="Floudas D."/>
            <person name="Copeland A."/>
            <person name="Barry K.W."/>
            <person name="Cichocki N."/>
            <person name="Veneault-Fourrey C."/>
            <person name="LaButti K."/>
            <person name="Lindquist E.A."/>
            <person name="Lipzen A."/>
            <person name="Lundell T."/>
            <person name="Morin E."/>
            <person name="Murat C."/>
            <person name="Riley R."/>
            <person name="Ohm R."/>
            <person name="Sun H."/>
            <person name="Tunlid A."/>
            <person name="Henrissat B."/>
            <person name="Grigoriev I.V."/>
            <person name="Hibbett D.S."/>
            <person name="Martin F."/>
        </authorList>
    </citation>
    <scope>NUCLEOTIDE SEQUENCE [LARGE SCALE GENOMIC DNA]</scope>
    <source>
        <strain evidence="2 3">FD-325 SS-3</strain>
    </source>
</reference>
<keyword evidence="3" id="KW-1185">Reference proteome</keyword>
<feature type="region of interest" description="Disordered" evidence="1">
    <location>
        <begin position="20"/>
        <end position="39"/>
    </location>
</feature>
<dbReference type="Proteomes" id="UP000053263">
    <property type="component" value="Unassembled WGS sequence"/>
</dbReference>
<protein>
    <submittedName>
        <fullName evidence="2">Uncharacterized protein</fullName>
    </submittedName>
</protein>
<evidence type="ECO:0000313" key="2">
    <source>
        <dbReference type="EMBL" id="KII83248.1"/>
    </source>
</evidence>
<organism evidence="2 3">
    <name type="scientific">Plicaturopsis crispa FD-325 SS-3</name>
    <dbReference type="NCBI Taxonomy" id="944288"/>
    <lineage>
        <taxon>Eukaryota</taxon>
        <taxon>Fungi</taxon>
        <taxon>Dikarya</taxon>
        <taxon>Basidiomycota</taxon>
        <taxon>Agaricomycotina</taxon>
        <taxon>Agaricomycetes</taxon>
        <taxon>Agaricomycetidae</taxon>
        <taxon>Amylocorticiales</taxon>
        <taxon>Amylocorticiaceae</taxon>
        <taxon>Plicatura</taxon>
        <taxon>Plicaturopsis crispa</taxon>
    </lineage>
</organism>
<accession>A0A0C9T587</accession>
<proteinExistence type="predicted"/>
<feature type="compositionally biased region" description="Basic residues" evidence="1">
    <location>
        <begin position="23"/>
        <end position="34"/>
    </location>
</feature>